<organism evidence="2 3">
    <name type="scientific">Streptomyces adustus</name>
    <dbReference type="NCBI Taxonomy" id="1609272"/>
    <lineage>
        <taxon>Bacteria</taxon>
        <taxon>Bacillati</taxon>
        <taxon>Actinomycetota</taxon>
        <taxon>Actinomycetes</taxon>
        <taxon>Kitasatosporales</taxon>
        <taxon>Streptomycetaceae</taxon>
        <taxon>Streptomyces</taxon>
    </lineage>
</organism>
<dbReference type="RefSeq" id="WP_152885016.1">
    <property type="nucleotide sequence ID" value="NZ_VJZD01000007.1"/>
</dbReference>
<dbReference type="EMBL" id="VJZD01000007">
    <property type="protein sequence ID" value="MPY30403.1"/>
    <property type="molecule type" value="Genomic_DNA"/>
</dbReference>
<feature type="region of interest" description="Disordered" evidence="1">
    <location>
        <begin position="123"/>
        <end position="179"/>
    </location>
</feature>
<feature type="compositionally biased region" description="Low complexity" evidence="1">
    <location>
        <begin position="166"/>
        <end position="178"/>
    </location>
</feature>
<dbReference type="AlphaFoldDB" id="A0A5N8V5E7"/>
<feature type="compositionally biased region" description="Acidic residues" evidence="1">
    <location>
        <begin position="134"/>
        <end position="165"/>
    </location>
</feature>
<accession>A0A5N8V5E7</accession>
<protein>
    <submittedName>
        <fullName evidence="2">Uncharacterized protein</fullName>
    </submittedName>
</protein>
<comment type="caution">
    <text evidence="2">The sequence shown here is derived from an EMBL/GenBank/DDBJ whole genome shotgun (WGS) entry which is preliminary data.</text>
</comment>
<name>A0A5N8V5E7_9ACTN</name>
<dbReference type="Proteomes" id="UP000325849">
    <property type="component" value="Unassembled WGS sequence"/>
</dbReference>
<evidence type="ECO:0000256" key="1">
    <source>
        <dbReference type="SAM" id="MobiDB-lite"/>
    </source>
</evidence>
<evidence type="ECO:0000313" key="3">
    <source>
        <dbReference type="Proteomes" id="UP000325849"/>
    </source>
</evidence>
<reference evidence="2 3" key="1">
    <citation type="submission" date="2019-07" db="EMBL/GenBank/DDBJ databases">
        <title>New species of Amycolatopsis and Streptomyces.</title>
        <authorList>
            <person name="Duangmal K."/>
            <person name="Teo W.F.A."/>
            <person name="Lipun K."/>
        </authorList>
    </citation>
    <scope>NUCLEOTIDE SEQUENCE [LARGE SCALE GENOMIC DNA]</scope>
    <source>
        <strain evidence="2 3">NBRC 109810</strain>
    </source>
</reference>
<sequence>MPDLTLTRIFLGHQLDGLLVSRDDRLLCGVSGNCDPYQALFPQGERLLSAVTWRLVVTGSSRQARVPGRCASVTTDHFSGPRGDPLHRTFPAALALAAMALITGCSGDDTGATGADGRQAHRITAGRQIPDSSDATDPDATDPDATEPDATDPDVTDPDGTESDGSDGQAGQDQGYADPASRCLNAMLANMDGSVPAECEGLTDDQAAQVEQGLEIFEEGQKRANELLVDSVG</sequence>
<evidence type="ECO:0000313" key="2">
    <source>
        <dbReference type="EMBL" id="MPY30403.1"/>
    </source>
</evidence>
<keyword evidence="3" id="KW-1185">Reference proteome</keyword>
<gene>
    <name evidence="2" type="ORF">FNH09_03485</name>
</gene>
<proteinExistence type="predicted"/>